<dbReference type="InterPro" id="IPR012946">
    <property type="entry name" value="X8"/>
</dbReference>
<evidence type="ECO:0000259" key="9">
    <source>
        <dbReference type="SMART" id="SM00768"/>
    </source>
</evidence>
<dbReference type="SMART" id="SM00768">
    <property type="entry name" value="X8"/>
    <property type="match status" value="1"/>
</dbReference>
<gene>
    <name evidence="11" type="primary">LOC127742828</name>
</gene>
<keyword evidence="4" id="KW-0732">Signal</keyword>
<proteinExistence type="predicted"/>
<dbReference type="GO" id="GO:0098552">
    <property type="term" value="C:side of membrane"/>
    <property type="evidence" value="ECO:0007669"/>
    <property type="project" value="UniProtKB-KW"/>
</dbReference>
<reference evidence="10" key="1">
    <citation type="journal article" date="2016" name="Nat. Genet.">
        <title>The genome sequences of Arachis duranensis and Arachis ipaensis, the diploid ancestors of cultivated peanut.</title>
        <authorList>
            <person name="Bertioli D.J."/>
            <person name="Cannon S.B."/>
            <person name="Froenicke L."/>
            <person name="Huang G."/>
            <person name="Farmer A.D."/>
            <person name="Cannon E.K."/>
            <person name="Liu X."/>
            <person name="Gao D."/>
            <person name="Clevenger J."/>
            <person name="Dash S."/>
            <person name="Ren L."/>
            <person name="Moretzsohn M.C."/>
            <person name="Shirasawa K."/>
            <person name="Huang W."/>
            <person name="Vidigal B."/>
            <person name="Abernathy B."/>
            <person name="Chu Y."/>
            <person name="Niederhuth C.E."/>
            <person name="Umale P."/>
            <person name="Araujo A.C."/>
            <person name="Kozik A."/>
            <person name="Kim K.D."/>
            <person name="Burow M.D."/>
            <person name="Varshney R.K."/>
            <person name="Wang X."/>
            <person name="Zhang X."/>
            <person name="Barkley N."/>
            <person name="Guimaraes P.M."/>
            <person name="Isobe S."/>
            <person name="Guo B."/>
            <person name="Liao B."/>
            <person name="Stalker H.T."/>
            <person name="Schmitz R.J."/>
            <person name="Scheffler B.E."/>
            <person name="Leal-Bertioli S.C."/>
            <person name="Xun X."/>
            <person name="Jackson S.A."/>
            <person name="Michelmore R."/>
            <person name="Ozias-Akins P."/>
        </authorList>
    </citation>
    <scope>NUCLEOTIDE SEQUENCE [LARGE SCALE GENOMIC DNA]</scope>
    <source>
        <strain evidence="10">cv. V14167</strain>
    </source>
</reference>
<evidence type="ECO:0000256" key="7">
    <source>
        <dbReference type="ARBA" id="ARBA00023180"/>
    </source>
</evidence>
<name>A0A9C6TJL1_ARADU</name>
<dbReference type="FunFam" id="1.20.58.1040:FF:000001">
    <property type="entry name" value="Glucan endo-1,3-beta-glucosidase 4"/>
    <property type="match status" value="1"/>
</dbReference>
<evidence type="ECO:0000256" key="4">
    <source>
        <dbReference type="ARBA" id="ARBA00022729"/>
    </source>
</evidence>
<keyword evidence="6" id="KW-1015">Disulfide bond</keyword>
<evidence type="ECO:0000256" key="3">
    <source>
        <dbReference type="ARBA" id="ARBA00022622"/>
    </source>
</evidence>
<accession>A0A9C6TJL1</accession>
<dbReference type="GO" id="GO:0005886">
    <property type="term" value="C:plasma membrane"/>
    <property type="evidence" value="ECO:0007669"/>
    <property type="project" value="UniProtKB-SubCell"/>
</dbReference>
<dbReference type="AlphaFoldDB" id="A0A9C6TJL1"/>
<dbReference type="RefSeq" id="XP_052111522.1">
    <property type="nucleotide sequence ID" value="XM_052255562.1"/>
</dbReference>
<evidence type="ECO:0000256" key="8">
    <source>
        <dbReference type="ARBA" id="ARBA00023288"/>
    </source>
</evidence>
<organism evidence="10 11">
    <name type="scientific">Arachis duranensis</name>
    <name type="common">Wild peanut</name>
    <dbReference type="NCBI Taxonomy" id="130453"/>
    <lineage>
        <taxon>Eukaryota</taxon>
        <taxon>Viridiplantae</taxon>
        <taxon>Streptophyta</taxon>
        <taxon>Embryophyta</taxon>
        <taxon>Tracheophyta</taxon>
        <taxon>Spermatophyta</taxon>
        <taxon>Magnoliopsida</taxon>
        <taxon>eudicotyledons</taxon>
        <taxon>Gunneridae</taxon>
        <taxon>Pentapetalae</taxon>
        <taxon>rosids</taxon>
        <taxon>fabids</taxon>
        <taxon>Fabales</taxon>
        <taxon>Fabaceae</taxon>
        <taxon>Papilionoideae</taxon>
        <taxon>50 kb inversion clade</taxon>
        <taxon>dalbergioids sensu lato</taxon>
        <taxon>Dalbergieae</taxon>
        <taxon>Pterocarpus clade</taxon>
        <taxon>Arachis</taxon>
    </lineage>
</organism>
<evidence type="ECO:0000313" key="11">
    <source>
        <dbReference type="RefSeq" id="XP_052111522.1"/>
    </source>
</evidence>
<evidence type="ECO:0000313" key="10">
    <source>
        <dbReference type="Proteomes" id="UP000515211"/>
    </source>
</evidence>
<evidence type="ECO:0000256" key="6">
    <source>
        <dbReference type="ARBA" id="ARBA00023157"/>
    </source>
</evidence>
<dbReference type="Gene3D" id="1.20.58.1040">
    <property type="match status" value="1"/>
</dbReference>
<reference evidence="11" key="2">
    <citation type="submission" date="2025-08" db="UniProtKB">
        <authorList>
            <consortium name="RefSeq"/>
        </authorList>
    </citation>
    <scope>IDENTIFICATION</scope>
    <source>
        <tissue evidence="11">Whole plant</tissue>
    </source>
</reference>
<dbReference type="PANTHER" id="PTHR31044">
    <property type="entry name" value="BETA-1,3 GLUCANASE"/>
    <property type="match status" value="1"/>
</dbReference>
<keyword evidence="5" id="KW-0472">Membrane</keyword>
<keyword evidence="10" id="KW-1185">Reference proteome</keyword>
<feature type="domain" description="X8" evidence="9">
    <location>
        <begin position="136"/>
        <end position="217"/>
    </location>
</feature>
<dbReference type="GO" id="GO:0009506">
    <property type="term" value="C:plasmodesma"/>
    <property type="evidence" value="ECO:0007669"/>
    <property type="project" value="UniProtKB-ARBA"/>
</dbReference>
<dbReference type="InterPro" id="IPR044788">
    <property type="entry name" value="X8_dom_prot"/>
</dbReference>
<dbReference type="GeneID" id="127742828"/>
<evidence type="ECO:0000256" key="2">
    <source>
        <dbReference type="ARBA" id="ARBA00022475"/>
    </source>
</evidence>
<sequence length="225" mass="24546">MTGNEGGSWSHSTEKRTCGMEESFSATVDSSGSSLVEVSKKRKKKFMTPTCNCGTYIILFESHTLENPNRFFFCVYTSSTEKEDAVEAADLSEILNPTELSGLFVGEHSFDDGDGGYQPGKCSSDTLLANDISNQTFCIGKKGADPKMLHPALDWTCGLGKVECSAIRQGQPCDEPDNVIAYSTYAFDSYYHKKGKTPDSCDFNGVTTISTTDPSLVLYAFFSLI</sequence>
<keyword evidence="7" id="KW-0325">Glycoprotein</keyword>
<dbReference type="Proteomes" id="UP000515211">
    <property type="component" value="Chromosome 10"/>
</dbReference>
<dbReference type="PANTHER" id="PTHR31044:SF52">
    <property type="entry name" value="OS01G0631500 PROTEIN"/>
    <property type="match status" value="1"/>
</dbReference>
<keyword evidence="3" id="KW-0336">GPI-anchor</keyword>
<dbReference type="KEGG" id="adu:127742828"/>
<comment type="subcellular location">
    <subcellularLocation>
        <location evidence="1">Cell membrane</location>
        <topology evidence="1">Lipid-anchor</topology>
        <topology evidence="1">GPI-anchor</topology>
    </subcellularLocation>
</comment>
<keyword evidence="2" id="KW-1003">Cell membrane</keyword>
<evidence type="ECO:0000256" key="5">
    <source>
        <dbReference type="ARBA" id="ARBA00023136"/>
    </source>
</evidence>
<dbReference type="Pfam" id="PF07983">
    <property type="entry name" value="X8"/>
    <property type="match status" value="1"/>
</dbReference>
<evidence type="ECO:0000256" key="1">
    <source>
        <dbReference type="ARBA" id="ARBA00004609"/>
    </source>
</evidence>
<keyword evidence="8" id="KW-0449">Lipoprotein</keyword>
<protein>
    <submittedName>
        <fullName evidence="11">Uncharacterized protein LOC127742828</fullName>
    </submittedName>
</protein>